<evidence type="ECO:0000313" key="2">
    <source>
        <dbReference type="Proteomes" id="UP000324222"/>
    </source>
</evidence>
<reference evidence="1 2" key="1">
    <citation type="submission" date="2019-05" db="EMBL/GenBank/DDBJ databases">
        <title>Another draft genome of Portunus trituberculatus and its Hox gene families provides insights of decapod evolution.</title>
        <authorList>
            <person name="Jeong J.-H."/>
            <person name="Song I."/>
            <person name="Kim S."/>
            <person name="Choi T."/>
            <person name="Kim D."/>
            <person name="Ryu S."/>
            <person name="Kim W."/>
        </authorList>
    </citation>
    <scope>NUCLEOTIDE SEQUENCE [LARGE SCALE GENOMIC DNA]</scope>
    <source>
        <tissue evidence="1">Muscle</tissue>
    </source>
</reference>
<comment type="caution">
    <text evidence="1">The sequence shown here is derived from an EMBL/GenBank/DDBJ whole genome shotgun (WGS) entry which is preliminary data.</text>
</comment>
<gene>
    <name evidence="1" type="ORF">E2C01_027094</name>
</gene>
<evidence type="ECO:0000313" key="1">
    <source>
        <dbReference type="EMBL" id="MPC33735.1"/>
    </source>
</evidence>
<dbReference type="Proteomes" id="UP000324222">
    <property type="component" value="Unassembled WGS sequence"/>
</dbReference>
<organism evidence="1 2">
    <name type="scientific">Portunus trituberculatus</name>
    <name type="common">Swimming crab</name>
    <name type="synonym">Neptunus trituberculatus</name>
    <dbReference type="NCBI Taxonomy" id="210409"/>
    <lineage>
        <taxon>Eukaryota</taxon>
        <taxon>Metazoa</taxon>
        <taxon>Ecdysozoa</taxon>
        <taxon>Arthropoda</taxon>
        <taxon>Crustacea</taxon>
        <taxon>Multicrustacea</taxon>
        <taxon>Malacostraca</taxon>
        <taxon>Eumalacostraca</taxon>
        <taxon>Eucarida</taxon>
        <taxon>Decapoda</taxon>
        <taxon>Pleocyemata</taxon>
        <taxon>Brachyura</taxon>
        <taxon>Eubrachyura</taxon>
        <taxon>Portunoidea</taxon>
        <taxon>Portunidae</taxon>
        <taxon>Portuninae</taxon>
        <taxon>Portunus</taxon>
    </lineage>
</organism>
<dbReference type="AlphaFoldDB" id="A0A5B7EJZ0"/>
<dbReference type="EMBL" id="VSRR010002892">
    <property type="protein sequence ID" value="MPC33735.1"/>
    <property type="molecule type" value="Genomic_DNA"/>
</dbReference>
<accession>A0A5B7EJZ0</accession>
<name>A0A5B7EJZ0_PORTR</name>
<protein>
    <submittedName>
        <fullName evidence="1">Uncharacterized protein</fullName>
    </submittedName>
</protein>
<keyword evidence="2" id="KW-1185">Reference proteome</keyword>
<proteinExistence type="predicted"/>
<sequence length="62" mass="6390">MQFHVSLKGVVAFGGVVTVRAVPGDAHLVCQSAVCGKVGQNRDKRKKKAVCSMGTGGEEACS</sequence>